<protein>
    <submittedName>
        <fullName evidence="2">AIPR protein</fullName>
    </submittedName>
</protein>
<proteinExistence type="predicted"/>
<dbReference type="InterPro" id="IPR018891">
    <property type="entry name" value="AIPR_C"/>
</dbReference>
<dbReference type="Pfam" id="PF10592">
    <property type="entry name" value="AIPR"/>
    <property type="match status" value="1"/>
</dbReference>
<accession>A0A1G7B0J3</accession>
<evidence type="ECO:0000313" key="3">
    <source>
        <dbReference type="Proteomes" id="UP000198949"/>
    </source>
</evidence>
<sequence length="699" mass="78889">MAANPIHVEHVRRHLDEALVPHIDIEDIKNLPEENLAEARRSRALAALAVQYLTKCSETDAAMSVIDGKDDNGIDAIAWDLDAAHLYLVQAKWSKDGKASLNAEAAGKLERGLRLITDRRHEEFNARYQELVDYIDLVVDQPRFKVTLVPILMGTANIDERAAGPITDVVAELNSVHDCARVEYLRLPEIHRIVADGVHTRPVDLKVHLENSACVSEPYLAYYGCVSAEELASWYDEHRDRLFDKNLRDALNGSDVNASLHHTLVNEPDNFWYFNNGITVLCKNIERSGRGALRYSGSANLLLEGASVVNGAQTVSTIFRAVRENPETAGSALVWIRAVQLEENGFAERVTETNNTQNAVDLRDFAALDPTQKRLRDDFRSMNLTYIVKRGEREIDPDKGCDIEEAAHALAAAARTTDVIVDVHRDPNKLWLREQGGRYSQLFHPKIREIRVWRTVRLYRGTQRRISERESGLEKRAKGFAKNLGHLVAHVVLRHLVDETIERPGREWVDKTLSKVSVTTDRVLDFLIAEADRRYVNYFPASLANSFERCRELALAAADHLAADGPAPVLSPEYRGDVTKPRSETAAKTIYNYEAIEPDTKLEFRALTARERKLVNHWLNTDQTRRFAKYIPSKTKILLWEHDGLAYTATGLTNKIWREATGKSDRAIQGTLYWYVPGRGSLADIAEEARRDHDGSDAS</sequence>
<evidence type="ECO:0000259" key="1">
    <source>
        <dbReference type="Pfam" id="PF10592"/>
    </source>
</evidence>
<dbReference type="Proteomes" id="UP000198949">
    <property type="component" value="Unassembled WGS sequence"/>
</dbReference>
<reference evidence="3" key="1">
    <citation type="submission" date="2016-10" db="EMBL/GenBank/DDBJ databases">
        <authorList>
            <person name="Varghese N."/>
            <person name="Submissions S."/>
        </authorList>
    </citation>
    <scope>NUCLEOTIDE SEQUENCE [LARGE SCALE GENOMIC DNA]</scope>
    <source>
        <strain evidence="3">CGMCC 4.3516</strain>
    </source>
</reference>
<dbReference type="EMBL" id="FNAD01000015">
    <property type="protein sequence ID" value="SDE20541.1"/>
    <property type="molecule type" value="Genomic_DNA"/>
</dbReference>
<name>A0A1G7B0J3_9ACTN</name>
<feature type="domain" description="Abortive phage infection protein C-terminal" evidence="1">
    <location>
        <begin position="243"/>
        <end position="397"/>
    </location>
</feature>
<dbReference type="STRING" id="58114.SAMN05216270_11559"/>
<dbReference type="RefSeq" id="WP_177155040.1">
    <property type="nucleotide sequence ID" value="NZ_FNAD01000015.1"/>
</dbReference>
<evidence type="ECO:0000313" key="2">
    <source>
        <dbReference type="EMBL" id="SDE20541.1"/>
    </source>
</evidence>
<gene>
    <name evidence="2" type="ORF">SAMN05216270_11559</name>
</gene>
<keyword evidence="3" id="KW-1185">Reference proteome</keyword>
<dbReference type="AlphaFoldDB" id="A0A1G7B0J3"/>
<organism evidence="2 3">
    <name type="scientific">Glycomyces harbinensis</name>
    <dbReference type="NCBI Taxonomy" id="58114"/>
    <lineage>
        <taxon>Bacteria</taxon>
        <taxon>Bacillati</taxon>
        <taxon>Actinomycetota</taxon>
        <taxon>Actinomycetes</taxon>
        <taxon>Glycomycetales</taxon>
        <taxon>Glycomycetaceae</taxon>
        <taxon>Glycomyces</taxon>
    </lineage>
</organism>